<reference evidence="2" key="1">
    <citation type="journal article" date="2023" name="Front. Microbiol.">
        <title>Phylogeography and host specificity of Pasteurellaceae pathogenic to sea-farmed fish in the north-east Atlantic.</title>
        <authorList>
            <person name="Gulla S."/>
            <person name="Colquhoun D.J."/>
            <person name="Olsen A.B."/>
            <person name="Spilsberg B."/>
            <person name="Lagesen K."/>
            <person name="Aakesson C.P."/>
            <person name="Strom S."/>
            <person name="Manji F."/>
            <person name="Birkbeck T.H."/>
            <person name="Nilsen H.K."/>
        </authorList>
    </citation>
    <scope>NUCLEOTIDE SEQUENCE</scope>
    <source>
        <strain evidence="2">VIB1234</strain>
    </source>
</reference>
<proteinExistence type="predicted"/>
<evidence type="ECO:0000313" key="3">
    <source>
        <dbReference type="Proteomes" id="UP001230466"/>
    </source>
</evidence>
<evidence type="ECO:0000256" key="1">
    <source>
        <dbReference type="SAM" id="SignalP"/>
    </source>
</evidence>
<accession>A0AAW8CKN4</accession>
<name>A0AAW8CKN4_9PAST</name>
<dbReference type="EMBL" id="JASAYJ010000006">
    <property type="protein sequence ID" value="MDP8186904.1"/>
    <property type="molecule type" value="Genomic_DNA"/>
</dbReference>
<feature type="chain" id="PRO_5043387031" evidence="1">
    <location>
        <begin position="22"/>
        <end position="242"/>
    </location>
</feature>
<sequence>MNKFTLSLSLFVLMISTSIFANNGITTTIPDNLGNIYNSKNFNRYTKVTTPNGGSIHIVAQSHLTDEQIIRCRNVLQHYLTDYKGSKYGSDKSAVANKMAENNAILVLLNGQDDGSNPVGKEVTGQPLYQNEIQVEGSDWYMNQNYDHRDATFEEILHFIHDNGIGVDGNDDFLGVLPKYQANIRTAQKNGLAKNLWGRGSENKNWVKELANENSLTQEYLASIVDSYYGLWGAWKEGKGGM</sequence>
<keyword evidence="1" id="KW-0732">Signal</keyword>
<feature type="signal peptide" evidence="1">
    <location>
        <begin position="1"/>
        <end position="21"/>
    </location>
</feature>
<organism evidence="2 3">
    <name type="scientific">Pasteurella atlantica</name>
    <dbReference type="NCBI Taxonomy" id="2827233"/>
    <lineage>
        <taxon>Bacteria</taxon>
        <taxon>Pseudomonadati</taxon>
        <taxon>Pseudomonadota</taxon>
        <taxon>Gammaproteobacteria</taxon>
        <taxon>Pasteurellales</taxon>
        <taxon>Pasteurellaceae</taxon>
        <taxon>Pasteurella</taxon>
    </lineage>
</organism>
<dbReference type="AlphaFoldDB" id="A0AAW8CKN4"/>
<evidence type="ECO:0000313" key="2">
    <source>
        <dbReference type="EMBL" id="MDP8186904.1"/>
    </source>
</evidence>
<dbReference type="Proteomes" id="UP001230466">
    <property type="component" value="Unassembled WGS sequence"/>
</dbReference>
<protein>
    <submittedName>
        <fullName evidence="2">Uncharacterized protein</fullName>
    </submittedName>
</protein>
<dbReference type="RefSeq" id="WP_211598184.1">
    <property type="nucleotide sequence ID" value="NZ_JAGRQI010000012.1"/>
</dbReference>
<gene>
    <name evidence="2" type="ORF">QJU78_03800</name>
</gene>
<comment type="caution">
    <text evidence="2">The sequence shown here is derived from an EMBL/GenBank/DDBJ whole genome shotgun (WGS) entry which is preliminary data.</text>
</comment>